<gene>
    <name evidence="1" type="ORF">CR513_18975</name>
</gene>
<accession>A0A371H5N8</accession>
<feature type="non-terminal residue" evidence="1">
    <location>
        <position position="1"/>
    </location>
</feature>
<reference evidence="1" key="1">
    <citation type="submission" date="2018-05" db="EMBL/GenBank/DDBJ databases">
        <title>Draft genome of Mucuna pruriens seed.</title>
        <authorList>
            <person name="Nnadi N.E."/>
            <person name="Vos R."/>
            <person name="Hasami M.H."/>
            <person name="Devisetty U.K."/>
            <person name="Aguiy J.C."/>
        </authorList>
    </citation>
    <scope>NUCLEOTIDE SEQUENCE [LARGE SCALE GENOMIC DNA]</scope>
    <source>
        <strain evidence="1">JCA_2017</strain>
    </source>
</reference>
<dbReference type="AlphaFoldDB" id="A0A371H5N8"/>
<sequence length="139" mass="16112">MTTDAQATRSNNSQCRNNPRVFTPIPMSYTELLHYLIQQSLIVVVPIKPLVPPYPKNYDPNDLIDIGWLNFKENSPNINNNPLPEHGKLDVNAIIEEEDMVERVEEVRTPIRFIFEKLVQQKVIMERVSMDMYPGDCKV</sequence>
<name>A0A371H5N8_MUCPR</name>
<dbReference type="PANTHER" id="PTHR32108">
    <property type="entry name" value="DNA-DIRECTED RNA POLYMERASE SUBUNIT ALPHA"/>
    <property type="match status" value="1"/>
</dbReference>
<dbReference type="OrthoDB" id="1460443at2759"/>
<evidence type="ECO:0000313" key="2">
    <source>
        <dbReference type="Proteomes" id="UP000257109"/>
    </source>
</evidence>
<dbReference type="Proteomes" id="UP000257109">
    <property type="component" value="Unassembled WGS sequence"/>
</dbReference>
<proteinExistence type="predicted"/>
<evidence type="ECO:0000313" key="1">
    <source>
        <dbReference type="EMBL" id="RDX98128.1"/>
    </source>
</evidence>
<protein>
    <submittedName>
        <fullName evidence="1">Uncharacterized protein</fullName>
    </submittedName>
</protein>
<keyword evidence="2" id="KW-1185">Reference proteome</keyword>
<organism evidence="1 2">
    <name type="scientific">Mucuna pruriens</name>
    <name type="common">Velvet bean</name>
    <name type="synonym">Dolichos pruriens</name>
    <dbReference type="NCBI Taxonomy" id="157652"/>
    <lineage>
        <taxon>Eukaryota</taxon>
        <taxon>Viridiplantae</taxon>
        <taxon>Streptophyta</taxon>
        <taxon>Embryophyta</taxon>
        <taxon>Tracheophyta</taxon>
        <taxon>Spermatophyta</taxon>
        <taxon>Magnoliopsida</taxon>
        <taxon>eudicotyledons</taxon>
        <taxon>Gunneridae</taxon>
        <taxon>Pentapetalae</taxon>
        <taxon>rosids</taxon>
        <taxon>fabids</taxon>
        <taxon>Fabales</taxon>
        <taxon>Fabaceae</taxon>
        <taxon>Papilionoideae</taxon>
        <taxon>50 kb inversion clade</taxon>
        <taxon>NPAAA clade</taxon>
        <taxon>indigoferoid/millettioid clade</taxon>
        <taxon>Phaseoleae</taxon>
        <taxon>Mucuna</taxon>
    </lineage>
</organism>
<dbReference type="PANTHER" id="PTHR32108:SF9">
    <property type="entry name" value="REVERSE TRANSCRIPTASE RNASE H-LIKE DOMAIN-CONTAINING PROTEIN"/>
    <property type="match status" value="1"/>
</dbReference>
<dbReference type="EMBL" id="QJKJ01003503">
    <property type="protein sequence ID" value="RDX98128.1"/>
    <property type="molecule type" value="Genomic_DNA"/>
</dbReference>
<comment type="caution">
    <text evidence="1">The sequence shown here is derived from an EMBL/GenBank/DDBJ whole genome shotgun (WGS) entry which is preliminary data.</text>
</comment>